<evidence type="ECO:0000256" key="1">
    <source>
        <dbReference type="SAM" id="MobiDB-lite"/>
    </source>
</evidence>
<dbReference type="RefSeq" id="WP_398277839.1">
    <property type="nucleotide sequence ID" value="NZ_JBITLV010000002.1"/>
</dbReference>
<evidence type="ECO:0000313" key="2">
    <source>
        <dbReference type="EMBL" id="MFI7587017.1"/>
    </source>
</evidence>
<name>A0ABW8AM13_9ACTN</name>
<evidence type="ECO:0000313" key="3">
    <source>
        <dbReference type="Proteomes" id="UP001612915"/>
    </source>
</evidence>
<dbReference type="EMBL" id="JBITLV010000002">
    <property type="protein sequence ID" value="MFI7587017.1"/>
    <property type="molecule type" value="Genomic_DNA"/>
</dbReference>
<proteinExistence type="predicted"/>
<protein>
    <submittedName>
        <fullName evidence="2">Uncharacterized protein</fullName>
    </submittedName>
</protein>
<feature type="region of interest" description="Disordered" evidence="1">
    <location>
        <begin position="67"/>
        <end position="99"/>
    </location>
</feature>
<sequence>MTTDDEPTPERAAYPDHVDLQRQSLEAADLRADAAVLRAWFDRLPVGRRLTAPIQLDEIAAAAQARDRERAEAARETAQSPAVRRGTAPEPAADAPDSGLRDVQFEDLSAPTGPPPAPATPPNREFLPFLALIVAIGLGVLLFRPTGGAAPQARTIGATPTSLANLAVRAATPPVTVSATTVTLRVRGELVVVREQLELTYASPDAGSAGGLPPAALTLQPVPAGAAANPSVGARPSVRDVRVSVGGVRAEAIPGPGTWAVRLPTDRQEHLLTVDYALAGAIGAGDTFGLVVPLEAAGVRPTAPVTLVSPGADVIGMTCPWLAESRCSRPDGVGRVAVVPAGANPSVVIAVDRP</sequence>
<organism evidence="2 3">
    <name type="scientific">Spongisporangium articulatum</name>
    <dbReference type="NCBI Taxonomy" id="3362603"/>
    <lineage>
        <taxon>Bacteria</taxon>
        <taxon>Bacillati</taxon>
        <taxon>Actinomycetota</taxon>
        <taxon>Actinomycetes</taxon>
        <taxon>Kineosporiales</taxon>
        <taxon>Kineosporiaceae</taxon>
        <taxon>Spongisporangium</taxon>
    </lineage>
</organism>
<reference evidence="2 3" key="1">
    <citation type="submission" date="2024-10" db="EMBL/GenBank/DDBJ databases">
        <title>The Natural Products Discovery Center: Release of the First 8490 Sequenced Strains for Exploring Actinobacteria Biosynthetic Diversity.</title>
        <authorList>
            <person name="Kalkreuter E."/>
            <person name="Kautsar S.A."/>
            <person name="Yang D."/>
            <person name="Bader C.D."/>
            <person name="Teijaro C.N."/>
            <person name="Fluegel L."/>
            <person name="Davis C.M."/>
            <person name="Simpson J.R."/>
            <person name="Lauterbach L."/>
            <person name="Steele A.D."/>
            <person name="Gui C."/>
            <person name="Meng S."/>
            <person name="Li G."/>
            <person name="Viehrig K."/>
            <person name="Ye F."/>
            <person name="Su P."/>
            <person name="Kiefer A.F."/>
            <person name="Nichols A."/>
            <person name="Cepeda A.J."/>
            <person name="Yan W."/>
            <person name="Fan B."/>
            <person name="Jiang Y."/>
            <person name="Adhikari A."/>
            <person name="Zheng C.-J."/>
            <person name="Schuster L."/>
            <person name="Cowan T.M."/>
            <person name="Smanski M.J."/>
            <person name="Chevrette M.G."/>
            <person name="De Carvalho L.P.S."/>
            <person name="Shen B."/>
        </authorList>
    </citation>
    <scope>NUCLEOTIDE SEQUENCE [LARGE SCALE GENOMIC DNA]</scope>
    <source>
        <strain evidence="2 3">NPDC049639</strain>
    </source>
</reference>
<comment type="caution">
    <text evidence="2">The sequence shown here is derived from an EMBL/GenBank/DDBJ whole genome shotgun (WGS) entry which is preliminary data.</text>
</comment>
<accession>A0ABW8AM13</accession>
<dbReference type="Proteomes" id="UP001612915">
    <property type="component" value="Unassembled WGS sequence"/>
</dbReference>
<gene>
    <name evidence="2" type="ORF">ACIB24_08075</name>
</gene>
<keyword evidence="3" id="KW-1185">Reference proteome</keyword>